<sequence>MFTMCDCPGTLFLGGNGNLVPSVSVPEVWKCSRFLGTTGGDHHEPSLPQIDHNDFVKMHIESEEAALESSCILLCFFFQSLLPASCSAGSASLSNGTHGAIKEGGRRRRRRRRRRKGGRWRIQRRLLVNDWRIDDFGQVVGNENIPLEHRHVSSDDDESSTTSARSSTSSYLISHRRGMSAIRSASVPSSSSTGLSSATGRRSNSSATATASSHPPTAPAHQAATTSTDPATDSARIPTVSSLRHMAPAPASSQGSDAWPQSRPKAMAGIPAPPDQLNGDPFAIMTHSSASLPSSSSFLRHSQGSSQYWRMALIISTFVGVGGLMLCAANIFREGRVPLDGQIGGVAEVEVEVEEQEGEEGEIVEQVVTN</sequence>
<feature type="compositionally biased region" description="Basic residues" evidence="1">
    <location>
        <begin position="105"/>
        <end position="118"/>
    </location>
</feature>
<feature type="compositionally biased region" description="Low complexity" evidence="1">
    <location>
        <begin position="180"/>
        <end position="235"/>
    </location>
</feature>
<organism evidence="3 4">
    <name type="scientific">Chara braunii</name>
    <name type="common">Braun's stonewort</name>
    <dbReference type="NCBI Taxonomy" id="69332"/>
    <lineage>
        <taxon>Eukaryota</taxon>
        <taxon>Viridiplantae</taxon>
        <taxon>Streptophyta</taxon>
        <taxon>Charophyceae</taxon>
        <taxon>Charales</taxon>
        <taxon>Characeae</taxon>
        <taxon>Chara</taxon>
    </lineage>
</organism>
<feature type="region of interest" description="Disordered" evidence="1">
    <location>
        <begin position="147"/>
        <end position="285"/>
    </location>
</feature>
<evidence type="ECO:0000313" key="3">
    <source>
        <dbReference type="EMBL" id="GBG87549.1"/>
    </source>
</evidence>
<feature type="transmembrane region" description="Helical" evidence="2">
    <location>
        <begin position="308"/>
        <end position="332"/>
    </location>
</feature>
<keyword evidence="2" id="KW-0472">Membrane</keyword>
<dbReference type="EMBL" id="BFEA01000619">
    <property type="protein sequence ID" value="GBG87549.1"/>
    <property type="molecule type" value="Genomic_DNA"/>
</dbReference>
<gene>
    <name evidence="3" type="ORF">CBR_g45607</name>
</gene>
<feature type="region of interest" description="Disordered" evidence="1">
    <location>
        <begin position="90"/>
        <end position="118"/>
    </location>
</feature>
<keyword evidence="4" id="KW-1185">Reference proteome</keyword>
<feature type="compositionally biased region" description="Low complexity" evidence="1">
    <location>
        <begin position="160"/>
        <end position="170"/>
    </location>
</feature>
<proteinExistence type="predicted"/>
<evidence type="ECO:0000313" key="4">
    <source>
        <dbReference type="Proteomes" id="UP000265515"/>
    </source>
</evidence>
<protein>
    <submittedName>
        <fullName evidence="3">Uncharacterized protein</fullName>
    </submittedName>
</protein>
<accession>A0A388LZB5</accession>
<comment type="caution">
    <text evidence="3">The sequence shown here is derived from an EMBL/GenBank/DDBJ whole genome shotgun (WGS) entry which is preliminary data.</text>
</comment>
<dbReference type="AlphaFoldDB" id="A0A388LZB5"/>
<evidence type="ECO:0000256" key="2">
    <source>
        <dbReference type="SAM" id="Phobius"/>
    </source>
</evidence>
<dbReference type="Proteomes" id="UP000265515">
    <property type="component" value="Unassembled WGS sequence"/>
</dbReference>
<keyword evidence="2" id="KW-0812">Transmembrane</keyword>
<dbReference type="Gramene" id="GBG87549">
    <property type="protein sequence ID" value="GBG87549"/>
    <property type="gene ID" value="CBR_g45607"/>
</dbReference>
<keyword evidence="2" id="KW-1133">Transmembrane helix</keyword>
<name>A0A388LZB5_CHABU</name>
<reference evidence="3 4" key="1">
    <citation type="journal article" date="2018" name="Cell">
        <title>The Chara Genome: Secondary Complexity and Implications for Plant Terrestrialization.</title>
        <authorList>
            <person name="Nishiyama T."/>
            <person name="Sakayama H."/>
            <person name="Vries J.D."/>
            <person name="Buschmann H."/>
            <person name="Saint-Marcoux D."/>
            <person name="Ullrich K.K."/>
            <person name="Haas F.B."/>
            <person name="Vanderstraeten L."/>
            <person name="Becker D."/>
            <person name="Lang D."/>
            <person name="Vosolsobe S."/>
            <person name="Rombauts S."/>
            <person name="Wilhelmsson P.K.I."/>
            <person name="Janitza P."/>
            <person name="Kern R."/>
            <person name="Heyl A."/>
            <person name="Rumpler F."/>
            <person name="Villalobos L.I.A.C."/>
            <person name="Clay J.M."/>
            <person name="Skokan R."/>
            <person name="Toyoda A."/>
            <person name="Suzuki Y."/>
            <person name="Kagoshima H."/>
            <person name="Schijlen E."/>
            <person name="Tajeshwar N."/>
            <person name="Catarino B."/>
            <person name="Hetherington A.J."/>
            <person name="Saltykova A."/>
            <person name="Bonnot C."/>
            <person name="Breuninger H."/>
            <person name="Symeonidi A."/>
            <person name="Radhakrishnan G.V."/>
            <person name="Van Nieuwerburgh F."/>
            <person name="Deforce D."/>
            <person name="Chang C."/>
            <person name="Karol K.G."/>
            <person name="Hedrich R."/>
            <person name="Ulvskov P."/>
            <person name="Glockner G."/>
            <person name="Delwiche C.F."/>
            <person name="Petrasek J."/>
            <person name="Van de Peer Y."/>
            <person name="Friml J."/>
            <person name="Beilby M."/>
            <person name="Dolan L."/>
            <person name="Kohara Y."/>
            <person name="Sugano S."/>
            <person name="Fujiyama A."/>
            <person name="Delaux P.-M."/>
            <person name="Quint M."/>
            <person name="TheiBen G."/>
            <person name="Hagemann M."/>
            <person name="Harholt J."/>
            <person name="Dunand C."/>
            <person name="Zachgo S."/>
            <person name="Langdale J."/>
            <person name="Maumus F."/>
            <person name="Straeten D.V.D."/>
            <person name="Gould S.B."/>
            <person name="Rensing S.A."/>
        </authorList>
    </citation>
    <scope>NUCLEOTIDE SEQUENCE [LARGE SCALE GENOMIC DNA]</scope>
    <source>
        <strain evidence="3 4">S276</strain>
    </source>
</reference>
<evidence type="ECO:0000256" key="1">
    <source>
        <dbReference type="SAM" id="MobiDB-lite"/>
    </source>
</evidence>